<evidence type="ECO:0000256" key="6">
    <source>
        <dbReference type="ARBA" id="ARBA00023125"/>
    </source>
</evidence>
<name>A0ABX5R7P0_9PSED</name>
<keyword evidence="6 8" id="KW-0238">DNA-binding</keyword>
<keyword evidence="2 8" id="KW-0547">Nucleotide-binding</keyword>
<keyword evidence="7 8" id="KW-0804">Transcription</keyword>
<dbReference type="RefSeq" id="WP_129210812.1">
    <property type="nucleotide sequence ID" value="NZ_CP026512.1"/>
</dbReference>
<dbReference type="EMBL" id="CP026512">
    <property type="protein sequence ID" value="QAX81665.1"/>
    <property type="molecule type" value="Genomic_DNA"/>
</dbReference>
<evidence type="ECO:0000256" key="3">
    <source>
        <dbReference type="ARBA" id="ARBA00022771"/>
    </source>
</evidence>
<evidence type="ECO:0000256" key="4">
    <source>
        <dbReference type="ARBA" id="ARBA00022840"/>
    </source>
</evidence>
<evidence type="ECO:0000313" key="10">
    <source>
        <dbReference type="EMBL" id="QAX81665.1"/>
    </source>
</evidence>
<evidence type="ECO:0000256" key="8">
    <source>
        <dbReference type="HAMAP-Rule" id="MF_00440"/>
    </source>
</evidence>
<comment type="similarity">
    <text evidence="8">Belongs to the NrdR family.</text>
</comment>
<dbReference type="Proteomes" id="UP000288953">
    <property type="component" value="Chromosome"/>
</dbReference>
<keyword evidence="8" id="KW-0479">Metal-binding</keyword>
<evidence type="ECO:0000256" key="2">
    <source>
        <dbReference type="ARBA" id="ARBA00022741"/>
    </source>
</evidence>
<comment type="cofactor">
    <cofactor evidence="8">
        <name>Zn(2+)</name>
        <dbReference type="ChEBI" id="CHEBI:29105"/>
    </cofactor>
    <text evidence="8">Binds 1 zinc ion.</text>
</comment>
<evidence type="ECO:0000256" key="5">
    <source>
        <dbReference type="ARBA" id="ARBA00023015"/>
    </source>
</evidence>
<feature type="zinc finger region" evidence="8">
    <location>
        <begin position="3"/>
        <end position="34"/>
    </location>
</feature>
<keyword evidence="5 8" id="KW-0805">Transcription regulation</keyword>
<keyword evidence="1 8" id="KW-0678">Repressor</keyword>
<keyword evidence="8" id="KW-0862">Zinc</keyword>
<comment type="function">
    <text evidence="8">Negatively regulates transcription of bacterial ribonucleotide reductase nrd genes and operons by binding to NrdR-boxes.</text>
</comment>
<dbReference type="InterPro" id="IPR003796">
    <property type="entry name" value="RNR_NrdR-like"/>
</dbReference>
<dbReference type="PROSITE" id="PS51161">
    <property type="entry name" value="ATP_CONE"/>
    <property type="match status" value="1"/>
</dbReference>
<dbReference type="HAMAP" id="MF_00440">
    <property type="entry name" value="NrdR"/>
    <property type="match status" value="1"/>
</dbReference>
<evidence type="ECO:0000256" key="1">
    <source>
        <dbReference type="ARBA" id="ARBA00022491"/>
    </source>
</evidence>
<keyword evidence="11" id="KW-1185">Reference proteome</keyword>
<feature type="domain" description="ATP-cone" evidence="9">
    <location>
        <begin position="49"/>
        <end position="139"/>
    </location>
</feature>
<dbReference type="Pfam" id="PF03477">
    <property type="entry name" value="ATP-cone"/>
    <property type="match status" value="1"/>
</dbReference>
<dbReference type="PANTHER" id="PTHR30455:SF2">
    <property type="entry name" value="TRANSCRIPTIONAL REPRESSOR NRDR"/>
    <property type="match status" value="1"/>
</dbReference>
<dbReference type="PANTHER" id="PTHR30455">
    <property type="entry name" value="TRANSCRIPTIONAL REPRESSOR NRDR"/>
    <property type="match status" value="1"/>
</dbReference>
<dbReference type="InterPro" id="IPR005144">
    <property type="entry name" value="ATP-cone_dom"/>
</dbReference>
<gene>
    <name evidence="8 10" type="primary">nrdR</name>
    <name evidence="10" type="ORF">C3B55_00310</name>
</gene>
<proteinExistence type="inferred from homology"/>
<reference evidence="10 11" key="1">
    <citation type="journal article" date="2018" name="Genome Biol. Evol.">
        <title>Partnering With a Pest: Genomes of Hemlock Woolly Adelgid Symbionts Reveal Atypical Nutritional Provisioning Patterns in Dual-Obligate Bacteria.</title>
        <authorList>
            <person name="Weglarz K.M."/>
            <person name="Havill N.P."/>
            <person name="Burke G.R."/>
            <person name="von Dohlen C.D."/>
        </authorList>
    </citation>
    <scope>NUCLEOTIDE SEQUENCE [LARGE SCALE GENOMIC DNA]</scope>
    <source>
        <strain evidence="10 11">HWA_ENA</strain>
    </source>
</reference>
<accession>A0ABX5R7P0</accession>
<dbReference type="Pfam" id="PF22811">
    <property type="entry name" value="Zn_ribbon_NrdR"/>
    <property type="match status" value="1"/>
</dbReference>
<keyword evidence="4 8" id="KW-0067">ATP-binding</keyword>
<evidence type="ECO:0000259" key="9">
    <source>
        <dbReference type="PROSITE" id="PS51161"/>
    </source>
</evidence>
<organism evidence="10 11">
    <name type="scientific">Candidatus Pseudomonas adelgestsugas</name>
    <dbReference type="NCBI Taxonomy" id="1302376"/>
    <lineage>
        <taxon>Bacteria</taxon>
        <taxon>Pseudomonadati</taxon>
        <taxon>Pseudomonadota</taxon>
        <taxon>Gammaproteobacteria</taxon>
        <taxon>Pseudomonadales</taxon>
        <taxon>Pseudomonadaceae</taxon>
        <taxon>Pseudomonas</taxon>
    </lineage>
</organism>
<keyword evidence="3 8" id="KW-0863">Zinc-finger</keyword>
<protein>
    <recommendedName>
        <fullName evidence="8">Transcriptional repressor NrdR</fullName>
    </recommendedName>
</protein>
<evidence type="ECO:0000256" key="7">
    <source>
        <dbReference type="ARBA" id="ARBA00023163"/>
    </source>
</evidence>
<evidence type="ECO:0000313" key="11">
    <source>
        <dbReference type="Proteomes" id="UP000288953"/>
    </source>
</evidence>
<dbReference type="NCBIfam" id="TIGR00244">
    <property type="entry name" value="transcriptional regulator NrdR"/>
    <property type="match status" value="1"/>
</dbReference>
<dbReference type="InterPro" id="IPR055173">
    <property type="entry name" value="NrdR-like_N"/>
</dbReference>
<sequence length="154" mass="17464">MHCSFCGANDTKVINSRLVADGSQVRRRRACLACGERFSTFETAALILPRLIKSDGSCQLFDEGKLRVGMQRALEKRPVSMQQIEAALVRIKHKLRSSGEREIKSMVVGDLVIGELHKLDEVAYIRFASVYLCFQNLNEFREEINRLSSESIKE</sequence>